<reference evidence="1 2" key="1">
    <citation type="submission" date="2018-06" db="EMBL/GenBank/DDBJ databases">
        <authorList>
            <consortium name="Pathogen Informatics"/>
            <person name="Doyle S."/>
        </authorList>
    </citation>
    <scope>NUCLEOTIDE SEQUENCE [LARGE SCALE GENOMIC DNA]</scope>
    <source>
        <strain evidence="1 2">NCTC4824</strain>
    </source>
</reference>
<evidence type="ECO:0000313" key="1">
    <source>
        <dbReference type="EMBL" id="SQI53590.1"/>
    </source>
</evidence>
<gene>
    <name evidence="1" type="ORF">NCTC4824_00973</name>
</gene>
<dbReference type="KEGG" id="blen:NCTC4824_00973"/>
<dbReference type="EMBL" id="LS483476">
    <property type="protein sequence ID" value="SQI53590.1"/>
    <property type="molecule type" value="Genomic_DNA"/>
</dbReference>
<dbReference type="STRING" id="1348624.GCA_001591545_00073"/>
<accession>A0A2X4W7I2</accession>
<dbReference type="RefSeq" id="WP_066135825.1">
    <property type="nucleotide sequence ID" value="NZ_CBCSGM010000001.1"/>
</dbReference>
<evidence type="ECO:0000313" key="2">
    <source>
        <dbReference type="Proteomes" id="UP000249134"/>
    </source>
</evidence>
<proteinExistence type="predicted"/>
<sequence>MSWNDYKYLHIYAQHAHHQESFIVGNRKALIDLRRKIDQALANGTSIGTFFPSDDEGFQLFVGVVEDEDKFNSLEMPYTEQFGEVNHNNYFLNLKDDSNAPYSPVILFPNTDEKEA</sequence>
<protein>
    <submittedName>
        <fullName evidence="1">Uncharacterized protein</fullName>
    </submittedName>
</protein>
<name>A0A2X4W7I2_LEDLE</name>
<keyword evidence="2" id="KW-1185">Reference proteome</keyword>
<dbReference type="Proteomes" id="UP000249134">
    <property type="component" value="Chromosome 1"/>
</dbReference>
<organism evidence="1 2">
    <name type="scientific">Lederbergia lenta</name>
    <name type="common">Bacillus lentus</name>
    <dbReference type="NCBI Taxonomy" id="1467"/>
    <lineage>
        <taxon>Bacteria</taxon>
        <taxon>Bacillati</taxon>
        <taxon>Bacillota</taxon>
        <taxon>Bacilli</taxon>
        <taxon>Bacillales</taxon>
        <taxon>Bacillaceae</taxon>
        <taxon>Lederbergia</taxon>
    </lineage>
</organism>
<dbReference type="AlphaFoldDB" id="A0A2X4W7I2"/>